<accession>A0A9P5Z833</accession>
<sequence length="397" mass="45306">MQRITLPPSVSQRKHVSRLSILLGSISLQDLKACTMVSRLFRYSGRQPIIVFELPYFAAYQQLLRTFPGARLRNVLSAYPSNVTNFWPYFSYRIDEVVERKSIYEASFLGRTVKGIYTISDNLWTSPDDPKQITIAVRFLLTRVFFWISLGLGDDMTQPQNSRYKVILEAQEVVPQEIWKVTVQSDFTLITYYVLEDTCEVIGEQIADGISPVTDFRNLRIDWSTYIASRRYLPTPSVNKDTFGLLEHLQWSNHEEYNKGISKVWLSRVEREGDIGSAKLEVARRYVLACVVGNSVSGPRLTSNQMQQEFNGLSNIRDSVAIKSDRINMFLPAHHHVESLHFTLSNGRNLHPALATVQTPGREYYILKDNGMQVGCEEDGVADVWMELLGCKNSGCI</sequence>
<proteinExistence type="predicted"/>
<dbReference type="EMBL" id="MU155182">
    <property type="protein sequence ID" value="KAF9481156.1"/>
    <property type="molecule type" value="Genomic_DNA"/>
</dbReference>
<evidence type="ECO:0000313" key="2">
    <source>
        <dbReference type="Proteomes" id="UP000807469"/>
    </source>
</evidence>
<reference evidence="1" key="1">
    <citation type="submission" date="2020-11" db="EMBL/GenBank/DDBJ databases">
        <authorList>
            <consortium name="DOE Joint Genome Institute"/>
            <person name="Ahrendt S."/>
            <person name="Riley R."/>
            <person name="Andreopoulos W."/>
            <person name="Labutti K."/>
            <person name="Pangilinan J."/>
            <person name="Ruiz-Duenas F.J."/>
            <person name="Barrasa J.M."/>
            <person name="Sanchez-Garcia M."/>
            <person name="Camarero S."/>
            <person name="Miyauchi S."/>
            <person name="Serrano A."/>
            <person name="Linde D."/>
            <person name="Babiker R."/>
            <person name="Drula E."/>
            <person name="Ayuso-Fernandez I."/>
            <person name="Pacheco R."/>
            <person name="Padilla G."/>
            <person name="Ferreira P."/>
            <person name="Barriuso J."/>
            <person name="Kellner H."/>
            <person name="Castanera R."/>
            <person name="Alfaro M."/>
            <person name="Ramirez L."/>
            <person name="Pisabarro A.G."/>
            <person name="Kuo A."/>
            <person name="Tritt A."/>
            <person name="Lipzen A."/>
            <person name="He G."/>
            <person name="Yan M."/>
            <person name="Ng V."/>
            <person name="Cullen D."/>
            <person name="Martin F."/>
            <person name="Rosso M.-N."/>
            <person name="Henrissat B."/>
            <person name="Hibbett D."/>
            <person name="Martinez A.T."/>
            <person name="Grigoriev I.V."/>
        </authorList>
    </citation>
    <scope>NUCLEOTIDE SEQUENCE</scope>
    <source>
        <strain evidence="1">CIRM-BRFM 674</strain>
    </source>
</reference>
<name>A0A9P5Z833_9AGAR</name>
<gene>
    <name evidence="1" type="ORF">BDN70DRAFT_975720</name>
</gene>
<evidence type="ECO:0000313" key="1">
    <source>
        <dbReference type="EMBL" id="KAF9481156.1"/>
    </source>
</evidence>
<organism evidence="1 2">
    <name type="scientific">Pholiota conissans</name>
    <dbReference type="NCBI Taxonomy" id="109636"/>
    <lineage>
        <taxon>Eukaryota</taxon>
        <taxon>Fungi</taxon>
        <taxon>Dikarya</taxon>
        <taxon>Basidiomycota</taxon>
        <taxon>Agaricomycotina</taxon>
        <taxon>Agaricomycetes</taxon>
        <taxon>Agaricomycetidae</taxon>
        <taxon>Agaricales</taxon>
        <taxon>Agaricineae</taxon>
        <taxon>Strophariaceae</taxon>
        <taxon>Pholiota</taxon>
    </lineage>
</organism>
<keyword evidence="2" id="KW-1185">Reference proteome</keyword>
<dbReference type="OrthoDB" id="2368680at2759"/>
<dbReference type="AlphaFoldDB" id="A0A9P5Z833"/>
<comment type="caution">
    <text evidence="1">The sequence shown here is derived from an EMBL/GenBank/DDBJ whole genome shotgun (WGS) entry which is preliminary data.</text>
</comment>
<dbReference type="Proteomes" id="UP000807469">
    <property type="component" value="Unassembled WGS sequence"/>
</dbReference>
<protein>
    <submittedName>
        <fullName evidence="1">Uncharacterized protein</fullName>
    </submittedName>
</protein>